<keyword evidence="7" id="KW-0732">Signal</keyword>
<dbReference type="GeneTree" id="ENSGT00940000162677"/>
<evidence type="ECO:0000256" key="7">
    <source>
        <dbReference type="SAM" id="SignalP"/>
    </source>
</evidence>
<feature type="region of interest" description="Disordered" evidence="6">
    <location>
        <begin position="165"/>
        <end position="225"/>
    </location>
</feature>
<organism evidence="9 10">
    <name type="scientific">Scophthalmus maximus</name>
    <name type="common">Turbot</name>
    <name type="synonym">Psetta maxima</name>
    <dbReference type="NCBI Taxonomy" id="52904"/>
    <lineage>
        <taxon>Eukaryota</taxon>
        <taxon>Metazoa</taxon>
        <taxon>Chordata</taxon>
        <taxon>Craniata</taxon>
        <taxon>Vertebrata</taxon>
        <taxon>Euteleostomi</taxon>
        <taxon>Actinopterygii</taxon>
        <taxon>Neopterygii</taxon>
        <taxon>Teleostei</taxon>
        <taxon>Neoteleostei</taxon>
        <taxon>Acanthomorphata</taxon>
        <taxon>Carangaria</taxon>
        <taxon>Pleuronectiformes</taxon>
        <taxon>Pleuronectoidei</taxon>
        <taxon>Scophthalmidae</taxon>
        <taxon>Scophthalmus</taxon>
    </lineage>
</organism>
<proteinExistence type="inferred from homology"/>
<reference evidence="9" key="2">
    <citation type="submission" date="2025-08" db="UniProtKB">
        <authorList>
            <consortium name="Ensembl"/>
        </authorList>
    </citation>
    <scope>IDENTIFICATION</scope>
</reference>
<gene>
    <name evidence="9" type="primary">cdkn1ca</name>
</gene>
<dbReference type="GO" id="GO:0004861">
    <property type="term" value="F:cyclin-dependent protein serine/threonine kinase inhibitor activity"/>
    <property type="evidence" value="ECO:0007669"/>
    <property type="project" value="InterPro"/>
</dbReference>
<feature type="signal peptide" evidence="7">
    <location>
        <begin position="1"/>
        <end position="19"/>
    </location>
</feature>
<keyword evidence="3" id="KW-0649">Protein kinase inhibitor</keyword>
<dbReference type="Gene3D" id="4.10.365.10">
    <property type="entry name" value="p27"/>
    <property type="match status" value="1"/>
</dbReference>
<evidence type="ECO:0000256" key="5">
    <source>
        <dbReference type="ARBA" id="ARBA00023306"/>
    </source>
</evidence>
<comment type="subcellular location">
    <subcellularLocation>
        <location evidence="1">Nucleus</location>
    </subcellularLocation>
</comment>
<protein>
    <recommendedName>
        <fullName evidence="8">Cyclin-dependent kinase inhibitor domain-containing protein</fullName>
    </recommendedName>
</protein>
<dbReference type="Pfam" id="PF02234">
    <property type="entry name" value="CDI"/>
    <property type="match status" value="1"/>
</dbReference>
<dbReference type="Proteomes" id="UP000694558">
    <property type="component" value="Chromosome 5"/>
</dbReference>
<dbReference type="GO" id="GO:0005634">
    <property type="term" value="C:nucleus"/>
    <property type="evidence" value="ECO:0007669"/>
    <property type="project" value="UniProtKB-SubCell"/>
</dbReference>
<dbReference type="Ensembl" id="ENSSMAT00000015089.2">
    <property type="protein sequence ID" value="ENSSMAP00000014896.1"/>
    <property type="gene ID" value="ENSSMAG00000009130.2"/>
</dbReference>
<evidence type="ECO:0000256" key="3">
    <source>
        <dbReference type="ARBA" id="ARBA00023013"/>
    </source>
</evidence>
<dbReference type="AlphaFoldDB" id="A0A8D3A9Y3"/>
<evidence type="ECO:0000256" key="4">
    <source>
        <dbReference type="ARBA" id="ARBA00023242"/>
    </source>
</evidence>
<reference evidence="9" key="1">
    <citation type="submission" date="2023-05" db="EMBL/GenBank/DDBJ databases">
        <title>High-quality long-read genome of Scophthalmus maximus.</title>
        <authorList>
            <person name="Lien S."/>
            <person name="Martinez P."/>
        </authorList>
    </citation>
    <scope>NUCLEOTIDE SEQUENCE [LARGE SCALE GENOMIC DNA]</scope>
</reference>
<evidence type="ECO:0000256" key="2">
    <source>
        <dbReference type="ARBA" id="ARBA00006726"/>
    </source>
</evidence>
<sequence>MWPLLLLLLLLLLPSDSCSQSAAPAPLCTNTPPCAAPLLNRHRSRRTSRQRAGGQRERRRTTSSAAATTAGTFPSRLSPPAAEDTMTSIRRKESACRSLFGPVDHEQLRRDLALRLSEVAEQDSRRWNFDFQAGAPLPGRFQWEETPAAAFYQEEPALPRDAVCPPVAPGRGDADGGADGGDEAEGASAGTDQENCPRISNTRCPAEVTPLRGKRSLSKPAAKRRSANARITDFFAKRRRTTDTKSPHHLHLHHTSSSEAALCKTIR</sequence>
<feature type="compositionally biased region" description="Basic residues" evidence="6">
    <location>
        <begin position="40"/>
        <end position="49"/>
    </location>
</feature>
<feature type="compositionally biased region" description="Basic residues" evidence="6">
    <location>
        <begin position="212"/>
        <end position="225"/>
    </location>
</feature>
<feature type="region of interest" description="Disordered" evidence="6">
    <location>
        <begin position="241"/>
        <end position="267"/>
    </location>
</feature>
<keyword evidence="5" id="KW-0131">Cell cycle</keyword>
<dbReference type="PANTHER" id="PTHR10265:SF44">
    <property type="entry name" value="CYCLIN-DEPENDENT KINASE INHIBITOR 1C"/>
    <property type="match status" value="1"/>
</dbReference>
<dbReference type="GO" id="GO:0045930">
    <property type="term" value="P:negative regulation of mitotic cell cycle"/>
    <property type="evidence" value="ECO:0007669"/>
    <property type="project" value="TreeGrafter"/>
</dbReference>
<accession>A0A8D3A9Y3</accession>
<dbReference type="InterPro" id="IPR003175">
    <property type="entry name" value="CDI_dom"/>
</dbReference>
<feature type="domain" description="Cyclin-dependent kinase inhibitor" evidence="8">
    <location>
        <begin position="98"/>
        <end position="145"/>
    </location>
</feature>
<evidence type="ECO:0000256" key="6">
    <source>
        <dbReference type="SAM" id="MobiDB-lite"/>
    </source>
</evidence>
<evidence type="ECO:0000313" key="10">
    <source>
        <dbReference type="Proteomes" id="UP000694558"/>
    </source>
</evidence>
<evidence type="ECO:0000256" key="1">
    <source>
        <dbReference type="ARBA" id="ARBA00004123"/>
    </source>
</evidence>
<evidence type="ECO:0000313" key="9">
    <source>
        <dbReference type="Ensembl" id="ENSSMAP00000014896.1"/>
    </source>
</evidence>
<evidence type="ECO:0000259" key="8">
    <source>
        <dbReference type="Pfam" id="PF02234"/>
    </source>
</evidence>
<dbReference type="PANTHER" id="PTHR10265">
    <property type="entry name" value="CYCLIN-DEPENDENT KINASE INHIBITOR 1"/>
    <property type="match status" value="1"/>
</dbReference>
<feature type="region of interest" description="Disordered" evidence="6">
    <location>
        <begin position="36"/>
        <end position="83"/>
    </location>
</feature>
<keyword evidence="4" id="KW-0539">Nucleus</keyword>
<dbReference type="InterPro" id="IPR044898">
    <property type="entry name" value="CDI_dom_sf"/>
</dbReference>
<feature type="chain" id="PRO_5034119236" description="Cyclin-dependent kinase inhibitor domain-containing protein" evidence="7">
    <location>
        <begin position="20"/>
        <end position="267"/>
    </location>
</feature>
<name>A0A8D3A9Y3_SCOMX</name>
<comment type="similarity">
    <text evidence="2">Belongs to the CDI family.</text>
</comment>